<sequence length="667" mass="72644">MGGNAFTTARRLTSAELSLLQSHCARSLAAAGLFRGEEDGIGTFVYFGDKVTHGDLDLVVGWQDLEGSGEGGGVKWLKGKERGVIVDGKEMMLPTHNRMGAPSPRVRLATASADVPVATTPDLKDSKGNTDVDANAIANADAQDQYGSSTNTARESATAADAEAVDRAARLAVSAQAHAAHLRSLADNAFTDKLRDLCFDASRAIGAVEWVRYGYEVSTKIPCTVINSEVDEQRHRRPRSALMSQEHYQVDLVLVPPSHHHFTVYYTSFGYALMLLAVGVRRISRSLTLHMTHVSLRHSPFFGLPYVDVELTKDAREFADWLGLDYARWFEGFANERELWEWMTDVSEGEGQGESQPEQPSVDVEAEVSSDEAHEGDTDERLERWMRQDPRTRKSPLAGAWRALAKSRRKERTPHKAKEEGLDRFCAWLRTTKWAEPRTYESDTSPLAETPTVGPSMSGSQVDGNGDIVTPKVISNGVNQSEDPTRTQSASVSAEAPPRTPTNSTFHAIPPVPVLSPSQSSTTGTITSLDTEISNVSNTSNPPALDPENPTPLDFRATKTLRFWGKTAAYEAAVEERRGKARELAESQQRRERSSSEHRRRLELGIGGDSGLVRAGHPGSDRSGQVQQVAGPNEGVEGGEGGEVGEIGHEKAGTEQETHGEVVVVQA</sequence>
<gene>
    <name evidence="2" type="ORF">EHS25_008786</name>
</gene>
<comment type="caution">
    <text evidence="2">The sequence shown here is derived from an EMBL/GenBank/DDBJ whole genome shotgun (WGS) entry which is preliminary data.</text>
</comment>
<feature type="compositionally biased region" description="Basic and acidic residues" evidence="1">
    <location>
        <begin position="646"/>
        <end position="660"/>
    </location>
</feature>
<feature type="compositionally biased region" description="Basic and acidic residues" evidence="1">
    <location>
        <begin position="581"/>
        <end position="603"/>
    </location>
</feature>
<proteinExistence type="predicted"/>
<reference evidence="2 3" key="1">
    <citation type="submission" date="2018-11" db="EMBL/GenBank/DDBJ databases">
        <title>Genome sequence of Saitozyma podzolica DSM 27192.</title>
        <authorList>
            <person name="Aliyu H."/>
            <person name="Gorte O."/>
            <person name="Ochsenreither K."/>
        </authorList>
    </citation>
    <scope>NUCLEOTIDE SEQUENCE [LARGE SCALE GENOMIC DNA]</scope>
    <source>
        <strain evidence="2 3">DSM 27192</strain>
    </source>
</reference>
<name>A0A427YMV7_9TREE</name>
<feature type="region of interest" description="Disordered" evidence="1">
    <location>
        <begin position="439"/>
        <end position="554"/>
    </location>
</feature>
<feature type="compositionally biased region" description="Gly residues" evidence="1">
    <location>
        <begin position="636"/>
        <end position="645"/>
    </location>
</feature>
<feature type="compositionally biased region" description="Polar residues" evidence="1">
    <location>
        <begin position="522"/>
        <end position="542"/>
    </location>
</feature>
<feature type="compositionally biased region" description="Polar residues" evidence="1">
    <location>
        <begin position="476"/>
        <end position="492"/>
    </location>
</feature>
<feature type="region of interest" description="Disordered" evidence="1">
    <location>
        <begin position="581"/>
        <end position="667"/>
    </location>
</feature>
<dbReference type="AlphaFoldDB" id="A0A427YMV7"/>
<evidence type="ECO:0000313" key="3">
    <source>
        <dbReference type="Proteomes" id="UP000279259"/>
    </source>
</evidence>
<evidence type="ECO:0000256" key="1">
    <source>
        <dbReference type="SAM" id="MobiDB-lite"/>
    </source>
</evidence>
<accession>A0A427YMV7</accession>
<organism evidence="2 3">
    <name type="scientific">Saitozyma podzolica</name>
    <dbReference type="NCBI Taxonomy" id="1890683"/>
    <lineage>
        <taxon>Eukaryota</taxon>
        <taxon>Fungi</taxon>
        <taxon>Dikarya</taxon>
        <taxon>Basidiomycota</taxon>
        <taxon>Agaricomycotina</taxon>
        <taxon>Tremellomycetes</taxon>
        <taxon>Tremellales</taxon>
        <taxon>Trimorphomycetaceae</taxon>
        <taxon>Saitozyma</taxon>
    </lineage>
</organism>
<dbReference type="EMBL" id="RSCD01000006">
    <property type="protein sequence ID" value="RSH92371.1"/>
    <property type="molecule type" value="Genomic_DNA"/>
</dbReference>
<feature type="region of interest" description="Disordered" evidence="1">
    <location>
        <begin position="346"/>
        <end position="418"/>
    </location>
</feature>
<feature type="compositionally biased region" description="Polar residues" evidence="1">
    <location>
        <begin position="442"/>
        <end position="463"/>
    </location>
</feature>
<protein>
    <submittedName>
        <fullName evidence="2">Uncharacterized protein</fullName>
    </submittedName>
</protein>
<dbReference type="OrthoDB" id="2596696at2759"/>
<keyword evidence="3" id="KW-1185">Reference proteome</keyword>
<evidence type="ECO:0000313" key="2">
    <source>
        <dbReference type="EMBL" id="RSH92371.1"/>
    </source>
</evidence>
<dbReference type="Proteomes" id="UP000279259">
    <property type="component" value="Unassembled WGS sequence"/>
</dbReference>
<feature type="compositionally biased region" description="Basic and acidic residues" evidence="1">
    <location>
        <begin position="371"/>
        <end position="392"/>
    </location>
</feature>